<dbReference type="InterPro" id="IPR020436">
    <property type="entry name" value="SMB_chordata"/>
</dbReference>
<evidence type="ECO:0000256" key="4">
    <source>
        <dbReference type="ARBA" id="ARBA00022737"/>
    </source>
</evidence>
<reference evidence="10" key="2">
    <citation type="submission" date="2025-09" db="UniProtKB">
        <authorList>
            <consortium name="Ensembl"/>
        </authorList>
    </citation>
    <scope>IDENTIFICATION</scope>
</reference>
<evidence type="ECO:0000313" key="10">
    <source>
        <dbReference type="Ensembl" id="ENSCGRP00001002462.1"/>
    </source>
</evidence>
<feature type="signal peptide" evidence="8">
    <location>
        <begin position="1"/>
        <end position="19"/>
    </location>
</feature>
<dbReference type="Proteomes" id="UP000694386">
    <property type="component" value="Unplaced"/>
</dbReference>
<feature type="repeat" description="Hemopexin" evidence="6">
    <location>
        <begin position="351"/>
        <end position="401"/>
    </location>
</feature>
<dbReference type="GO" id="GO:0005615">
    <property type="term" value="C:extracellular space"/>
    <property type="evidence" value="ECO:0007669"/>
    <property type="project" value="Ensembl"/>
</dbReference>
<organism evidence="10 11">
    <name type="scientific">Cricetulus griseus</name>
    <name type="common">Chinese hamster</name>
    <name type="synonym">Cricetulus barabensis griseus</name>
    <dbReference type="NCBI Taxonomy" id="10029"/>
    <lineage>
        <taxon>Eukaryota</taxon>
        <taxon>Metazoa</taxon>
        <taxon>Chordata</taxon>
        <taxon>Craniata</taxon>
        <taxon>Vertebrata</taxon>
        <taxon>Euteleostomi</taxon>
        <taxon>Mammalia</taxon>
        <taxon>Eutheria</taxon>
        <taxon>Euarchontoglires</taxon>
        <taxon>Glires</taxon>
        <taxon>Rodentia</taxon>
        <taxon>Myomorpha</taxon>
        <taxon>Muroidea</taxon>
        <taxon>Cricetidae</taxon>
        <taxon>Cricetinae</taxon>
        <taxon>Cricetulus</taxon>
    </lineage>
</organism>
<dbReference type="InterPro" id="IPR051298">
    <property type="entry name" value="Heme_transport/Cell_adhesion"/>
</dbReference>
<dbReference type="GO" id="GO:0006955">
    <property type="term" value="P:immune response"/>
    <property type="evidence" value="ECO:0007669"/>
    <property type="project" value="InterPro"/>
</dbReference>
<feature type="compositionally biased region" description="Low complexity" evidence="7">
    <location>
        <begin position="313"/>
        <end position="323"/>
    </location>
</feature>
<dbReference type="GO" id="GO:0016477">
    <property type="term" value="P:cell migration"/>
    <property type="evidence" value="ECO:0007669"/>
    <property type="project" value="Ensembl"/>
</dbReference>
<dbReference type="SUPFAM" id="SSF90188">
    <property type="entry name" value="Somatomedin B domain"/>
    <property type="match status" value="1"/>
</dbReference>
<dbReference type="Gene3D" id="4.10.410.20">
    <property type="match status" value="1"/>
</dbReference>
<dbReference type="SUPFAM" id="SSF50923">
    <property type="entry name" value="Hemopexin-like domain"/>
    <property type="match status" value="1"/>
</dbReference>
<dbReference type="GO" id="GO:0030195">
    <property type="term" value="P:negative regulation of blood coagulation"/>
    <property type="evidence" value="ECO:0007669"/>
    <property type="project" value="Ensembl"/>
</dbReference>
<dbReference type="AlphaFoldDB" id="A0A8C2LEF0"/>
<dbReference type="GO" id="GO:0035987">
    <property type="term" value="P:endodermal cell differentiation"/>
    <property type="evidence" value="ECO:0007669"/>
    <property type="project" value="Ensembl"/>
</dbReference>
<dbReference type="PROSITE" id="PS00024">
    <property type="entry name" value="HEMOPEXIN"/>
    <property type="match status" value="1"/>
</dbReference>
<dbReference type="GO" id="GO:0030247">
    <property type="term" value="F:polysaccharide binding"/>
    <property type="evidence" value="ECO:0007669"/>
    <property type="project" value="InterPro"/>
</dbReference>
<dbReference type="InterPro" id="IPR018487">
    <property type="entry name" value="Hemopexin-like_repeat"/>
</dbReference>
<dbReference type="PROSITE" id="PS00524">
    <property type="entry name" value="SMB_1"/>
    <property type="match status" value="1"/>
</dbReference>
<dbReference type="GO" id="GO:0098637">
    <property type="term" value="C:protein complex involved in cell-matrix adhesion"/>
    <property type="evidence" value="ECO:0007669"/>
    <property type="project" value="Ensembl"/>
</dbReference>
<dbReference type="PANTHER" id="PTHR22917:SF3">
    <property type="entry name" value="VITRONECTIN"/>
    <property type="match status" value="1"/>
</dbReference>
<dbReference type="PRINTS" id="PR00022">
    <property type="entry name" value="SOMATOMEDINB"/>
</dbReference>
<dbReference type="Gene3D" id="2.110.10.10">
    <property type="entry name" value="Hemopexin-like domain"/>
    <property type="match status" value="2"/>
</dbReference>
<feature type="repeat" description="Hemopexin" evidence="6">
    <location>
        <begin position="154"/>
        <end position="199"/>
    </location>
</feature>
<keyword evidence="2" id="KW-0964">Secreted</keyword>
<evidence type="ECO:0000256" key="1">
    <source>
        <dbReference type="ARBA" id="ARBA00004613"/>
    </source>
</evidence>
<dbReference type="GO" id="GO:0014911">
    <property type="term" value="P:positive regulation of smooth muscle cell migration"/>
    <property type="evidence" value="ECO:0007669"/>
    <property type="project" value="Ensembl"/>
</dbReference>
<sequence length="406" mass="46378">MAPLRPFLMLTLLAWVSLADQESCKGRCNQGFVANKKCQCDELCSYYQSCCADYVAQCKPQVTRGDVFTMPEDEYWSYDYTEETKNGTSTHVQPENTSLHPDLQPQTSEPTSFLKPEEQASTSGPEVGYLEVTSRPDTTAQGTSDFPEEELCSGKPFDAFTDLKNGSLFAFRGQYCYELDETAVRPGYPKLIRDVWGIEGPIDAAFTRINCQGKTYLFKVPDPTVFEHFALLQRDSWEDIFELLFWGRSTGGVREPQFISRDWHGVPGKVDAAMAGRIYISGSTSHSFQAKKQKSRRRSRKRYRSRRGRGRSRSPSSSHSLNSRRSSRSVWFSLFSSEERGLGDYNYDYDMNWLVPATCEPIQSVYFFSGDKYYRVNLKTRRVDSVNPPYPRSIAQYWLGCPAPEK</sequence>
<evidence type="ECO:0000256" key="7">
    <source>
        <dbReference type="SAM" id="MobiDB-lite"/>
    </source>
</evidence>
<dbReference type="Ensembl" id="ENSCGRT00001003256.1">
    <property type="protein sequence ID" value="ENSCGRP00001002462.1"/>
    <property type="gene ID" value="ENSCGRG00001002700.1"/>
</dbReference>
<evidence type="ECO:0000313" key="11">
    <source>
        <dbReference type="Proteomes" id="UP000694386"/>
    </source>
</evidence>
<keyword evidence="4" id="KW-0677">Repeat</keyword>
<comment type="subcellular location">
    <subcellularLocation>
        <location evidence="1">Secreted</location>
    </subcellularLocation>
</comment>
<dbReference type="GO" id="GO:0045861">
    <property type="term" value="P:negative regulation of proteolysis"/>
    <property type="evidence" value="ECO:0007669"/>
    <property type="project" value="Ensembl"/>
</dbReference>
<feature type="domain" description="SMB" evidence="9">
    <location>
        <begin position="20"/>
        <end position="63"/>
    </location>
</feature>
<protein>
    <submittedName>
        <fullName evidence="10">Vitronectin</fullName>
    </submittedName>
</protein>
<dbReference type="InterPro" id="IPR036375">
    <property type="entry name" value="Hemopexin-like_dom_sf"/>
</dbReference>
<dbReference type="GO" id="GO:0010811">
    <property type="term" value="P:positive regulation of cell-substrate adhesion"/>
    <property type="evidence" value="ECO:0007669"/>
    <property type="project" value="Ensembl"/>
</dbReference>
<dbReference type="Pfam" id="PF01033">
    <property type="entry name" value="Somatomedin_B"/>
    <property type="match status" value="1"/>
</dbReference>
<dbReference type="GO" id="GO:0005178">
    <property type="term" value="F:integrin binding"/>
    <property type="evidence" value="ECO:0007669"/>
    <property type="project" value="Ensembl"/>
</dbReference>
<name>A0A8C2LEF0_CRIGR</name>
<proteinExistence type="predicted"/>
<dbReference type="FunFam" id="2.110.10.10:FF:000025">
    <property type="entry name" value="Vitronectin"/>
    <property type="match status" value="1"/>
</dbReference>
<dbReference type="GO" id="GO:0030198">
    <property type="term" value="P:extracellular matrix organization"/>
    <property type="evidence" value="ECO:0007669"/>
    <property type="project" value="Ensembl"/>
</dbReference>
<accession>A0A8C2LEF0</accession>
<dbReference type="InterPro" id="IPR001212">
    <property type="entry name" value="Somatomedin_B_dom"/>
</dbReference>
<dbReference type="GO" id="GO:0005044">
    <property type="term" value="F:scavenger receptor activity"/>
    <property type="evidence" value="ECO:0007669"/>
    <property type="project" value="InterPro"/>
</dbReference>
<dbReference type="InterPro" id="IPR018486">
    <property type="entry name" value="Hemopexin_CS"/>
</dbReference>
<dbReference type="GO" id="GO:0031012">
    <property type="term" value="C:extracellular matrix"/>
    <property type="evidence" value="ECO:0007669"/>
    <property type="project" value="Ensembl"/>
</dbReference>
<dbReference type="GO" id="GO:1904090">
    <property type="term" value="C:peptidase inhibitor complex"/>
    <property type="evidence" value="ECO:0007669"/>
    <property type="project" value="Ensembl"/>
</dbReference>
<dbReference type="GO" id="GO:0005783">
    <property type="term" value="C:endoplasmic reticulum"/>
    <property type="evidence" value="ECO:0007669"/>
    <property type="project" value="Ensembl"/>
</dbReference>
<dbReference type="PANTHER" id="PTHR22917">
    <property type="entry name" value="HEMOPEXIN DOMAIN-CONTAINING PROTEIN"/>
    <property type="match status" value="1"/>
</dbReference>
<dbReference type="GO" id="GO:0033627">
    <property type="term" value="P:cell adhesion mediated by integrin"/>
    <property type="evidence" value="ECO:0007669"/>
    <property type="project" value="Ensembl"/>
</dbReference>
<dbReference type="SMART" id="SM00120">
    <property type="entry name" value="HX"/>
    <property type="match status" value="2"/>
</dbReference>
<feature type="chain" id="PRO_5035000298" evidence="8">
    <location>
        <begin position="20"/>
        <end position="406"/>
    </location>
</feature>
<feature type="compositionally biased region" description="Basic residues" evidence="7">
    <location>
        <begin position="289"/>
        <end position="312"/>
    </location>
</feature>
<dbReference type="Pfam" id="PF00045">
    <property type="entry name" value="Hemopexin"/>
    <property type="match status" value="2"/>
</dbReference>
<keyword evidence="3 8" id="KW-0732">Signal</keyword>
<reference evidence="10" key="1">
    <citation type="submission" date="2025-08" db="UniProtKB">
        <authorList>
            <consortium name="Ensembl"/>
        </authorList>
    </citation>
    <scope>IDENTIFICATION</scope>
</reference>
<dbReference type="GO" id="GO:0050840">
    <property type="term" value="F:extracellular matrix binding"/>
    <property type="evidence" value="ECO:0007669"/>
    <property type="project" value="Ensembl"/>
</dbReference>
<dbReference type="GO" id="GO:0048709">
    <property type="term" value="P:oligodendrocyte differentiation"/>
    <property type="evidence" value="ECO:0007669"/>
    <property type="project" value="Ensembl"/>
</dbReference>
<dbReference type="SMART" id="SM00201">
    <property type="entry name" value="SO"/>
    <property type="match status" value="1"/>
</dbReference>
<dbReference type="GO" id="GO:1900748">
    <property type="term" value="P:positive regulation of vascular endothelial growth factor signaling pathway"/>
    <property type="evidence" value="ECO:0007669"/>
    <property type="project" value="Ensembl"/>
</dbReference>
<dbReference type="PROSITE" id="PS51642">
    <property type="entry name" value="HEMOPEXIN_2"/>
    <property type="match status" value="2"/>
</dbReference>
<dbReference type="GO" id="GO:0007229">
    <property type="term" value="P:integrin-mediated signaling pathway"/>
    <property type="evidence" value="ECO:0007669"/>
    <property type="project" value="Ensembl"/>
</dbReference>
<feature type="region of interest" description="Disordered" evidence="7">
    <location>
        <begin position="284"/>
        <end position="323"/>
    </location>
</feature>
<evidence type="ECO:0000256" key="5">
    <source>
        <dbReference type="ARBA" id="ARBA00023157"/>
    </source>
</evidence>
<dbReference type="GO" id="GO:0048260">
    <property type="term" value="P:positive regulation of receptor-mediated endocytosis"/>
    <property type="evidence" value="ECO:0007669"/>
    <property type="project" value="Ensembl"/>
</dbReference>
<dbReference type="InterPro" id="IPR036024">
    <property type="entry name" value="Somatomedin_B-like_dom_sf"/>
</dbReference>
<evidence type="ECO:0000256" key="6">
    <source>
        <dbReference type="PROSITE-ProRule" id="PRU01011"/>
    </source>
</evidence>
<dbReference type="GO" id="GO:0061302">
    <property type="term" value="P:smooth muscle cell-matrix adhesion"/>
    <property type="evidence" value="ECO:0007669"/>
    <property type="project" value="Ensembl"/>
</dbReference>
<feature type="region of interest" description="Disordered" evidence="7">
    <location>
        <begin position="86"/>
        <end position="129"/>
    </location>
</feature>
<keyword evidence="5" id="KW-1015">Disulfide bond</keyword>
<dbReference type="GO" id="GO:2001046">
    <property type="term" value="P:positive regulation of integrin-mediated signaling pathway"/>
    <property type="evidence" value="ECO:0007669"/>
    <property type="project" value="Ensembl"/>
</dbReference>
<feature type="compositionally biased region" description="Polar residues" evidence="7">
    <location>
        <begin position="86"/>
        <end position="111"/>
    </location>
</feature>
<evidence type="ECO:0000256" key="2">
    <source>
        <dbReference type="ARBA" id="ARBA00022525"/>
    </source>
</evidence>
<evidence type="ECO:0000259" key="9">
    <source>
        <dbReference type="PROSITE" id="PS50958"/>
    </source>
</evidence>
<evidence type="ECO:0000256" key="8">
    <source>
        <dbReference type="SAM" id="SignalP"/>
    </source>
</evidence>
<evidence type="ECO:0000256" key="3">
    <source>
        <dbReference type="ARBA" id="ARBA00022729"/>
    </source>
</evidence>
<dbReference type="PROSITE" id="PS50958">
    <property type="entry name" value="SMB_2"/>
    <property type="match status" value="1"/>
</dbReference>